<dbReference type="Pfam" id="PF17820">
    <property type="entry name" value="PDZ_6"/>
    <property type="match status" value="1"/>
</dbReference>
<dbReference type="EMBL" id="FOXV01000001">
    <property type="protein sequence ID" value="SFQ02015.1"/>
    <property type="molecule type" value="Genomic_DNA"/>
</dbReference>
<dbReference type="FunFam" id="2.30.42.10:FF:000063">
    <property type="entry name" value="Peptidase, S41 family"/>
    <property type="match status" value="1"/>
</dbReference>
<evidence type="ECO:0000256" key="4">
    <source>
        <dbReference type="ARBA" id="ARBA00022825"/>
    </source>
</evidence>
<dbReference type="RefSeq" id="WP_093009021.1">
    <property type="nucleotide sequence ID" value="NZ_FOXV01000001.1"/>
</dbReference>
<organism evidence="8 9">
    <name type="scientific">Roseivivax halotolerans</name>
    <dbReference type="NCBI Taxonomy" id="93684"/>
    <lineage>
        <taxon>Bacteria</taxon>
        <taxon>Pseudomonadati</taxon>
        <taxon>Pseudomonadota</taxon>
        <taxon>Alphaproteobacteria</taxon>
        <taxon>Rhodobacterales</taxon>
        <taxon>Roseobacteraceae</taxon>
        <taxon>Roseivivax</taxon>
    </lineage>
</organism>
<feature type="domain" description="PDZ" evidence="7">
    <location>
        <begin position="88"/>
        <end position="156"/>
    </location>
</feature>
<evidence type="ECO:0000259" key="7">
    <source>
        <dbReference type="PROSITE" id="PS50106"/>
    </source>
</evidence>
<proteinExistence type="inferred from homology"/>
<dbReference type="Gene3D" id="2.30.42.10">
    <property type="match status" value="1"/>
</dbReference>
<dbReference type="SUPFAM" id="SSF52096">
    <property type="entry name" value="ClpP/crotonase"/>
    <property type="match status" value="1"/>
</dbReference>
<dbReference type="SMART" id="SM00228">
    <property type="entry name" value="PDZ"/>
    <property type="match status" value="1"/>
</dbReference>
<sequence length="469" mass="50015">MKKFVMAAAGGTIAGIVATTQFVGPLLAQEEQRNASVYEQLDLFGDIFERVRAQYVEQVNEEELIEAAIDGMLTSLDPHSSYLSPDDAADMRVQTRGEFGGLGIEVTQEDGFVKVVSPIDSTPADEAGIEAGDFITHVDGESVLGLTLDEAVDMMRGPVGSEIVITVVREGEAEPFDVEIVRDTITLTAVRTRTQGQTVVLRITTFNDQTFPNLESGLREEVEALGGMENVNGFVIDLRNNPGGLLNQAIEVSDAFLDAGEIVSTRGRDPADGDRYNAEEGDLAEGKPIVVLINGGSASASEIVAGALQDHRRAIVVGTKSFGKGSVQTVMPLRGEGAMRLTTARYYTPSGRSIQALGVSPDIIVAQPNRNPVDEEADEEASGLPTRSESDLRGALGNDSLSEDEARQIEEDREKAEEAAALREEDYQLAYAIDILKGLSALGPEVRALSQGAIVAPESGDGEDSSQSE</sequence>
<accession>A0A1I5V3C7</accession>
<reference evidence="9" key="1">
    <citation type="submission" date="2016-10" db="EMBL/GenBank/DDBJ databases">
        <authorList>
            <person name="Varghese N."/>
            <person name="Submissions S."/>
        </authorList>
    </citation>
    <scope>NUCLEOTIDE SEQUENCE [LARGE SCALE GENOMIC DNA]</scope>
    <source>
        <strain evidence="9">JCM 10271</strain>
    </source>
</reference>
<dbReference type="GO" id="GO:0030288">
    <property type="term" value="C:outer membrane-bounded periplasmic space"/>
    <property type="evidence" value="ECO:0007669"/>
    <property type="project" value="TreeGrafter"/>
</dbReference>
<evidence type="ECO:0000256" key="3">
    <source>
        <dbReference type="ARBA" id="ARBA00022801"/>
    </source>
</evidence>
<dbReference type="PANTHER" id="PTHR32060">
    <property type="entry name" value="TAIL-SPECIFIC PROTEASE"/>
    <property type="match status" value="1"/>
</dbReference>
<dbReference type="AlphaFoldDB" id="A0A1I5V3C7"/>
<dbReference type="InterPro" id="IPR001478">
    <property type="entry name" value="PDZ"/>
</dbReference>
<protein>
    <submittedName>
        <fullName evidence="8">Carboxyl-terminal processing protease</fullName>
    </submittedName>
</protein>
<dbReference type="SMART" id="SM00245">
    <property type="entry name" value="TSPc"/>
    <property type="match status" value="1"/>
</dbReference>
<dbReference type="GO" id="GO:0008236">
    <property type="term" value="F:serine-type peptidase activity"/>
    <property type="evidence" value="ECO:0007669"/>
    <property type="project" value="UniProtKB-KW"/>
</dbReference>
<dbReference type="NCBIfam" id="TIGR00225">
    <property type="entry name" value="prc"/>
    <property type="match status" value="1"/>
</dbReference>
<dbReference type="GO" id="GO:0004175">
    <property type="term" value="F:endopeptidase activity"/>
    <property type="evidence" value="ECO:0007669"/>
    <property type="project" value="TreeGrafter"/>
</dbReference>
<dbReference type="Proteomes" id="UP000243106">
    <property type="component" value="Unassembled WGS sequence"/>
</dbReference>
<feature type="compositionally biased region" description="Basic and acidic residues" evidence="6">
    <location>
        <begin position="404"/>
        <end position="420"/>
    </location>
</feature>
<dbReference type="InterPro" id="IPR041489">
    <property type="entry name" value="PDZ_6"/>
</dbReference>
<keyword evidence="9" id="KW-1185">Reference proteome</keyword>
<feature type="region of interest" description="Disordered" evidence="6">
    <location>
        <begin position="369"/>
        <end position="420"/>
    </location>
</feature>
<evidence type="ECO:0000256" key="1">
    <source>
        <dbReference type="ARBA" id="ARBA00009179"/>
    </source>
</evidence>
<dbReference type="CDD" id="cd06782">
    <property type="entry name" value="cpPDZ_CPP-like"/>
    <property type="match status" value="1"/>
</dbReference>
<evidence type="ECO:0000313" key="9">
    <source>
        <dbReference type="Proteomes" id="UP000243106"/>
    </source>
</evidence>
<dbReference type="Pfam" id="PF22694">
    <property type="entry name" value="CtpB_N-like"/>
    <property type="match status" value="1"/>
</dbReference>
<dbReference type="GO" id="GO:0007165">
    <property type="term" value="P:signal transduction"/>
    <property type="evidence" value="ECO:0007669"/>
    <property type="project" value="TreeGrafter"/>
</dbReference>
<dbReference type="InterPro" id="IPR029045">
    <property type="entry name" value="ClpP/crotonase-like_dom_sf"/>
</dbReference>
<dbReference type="Gene3D" id="3.30.750.44">
    <property type="match status" value="1"/>
</dbReference>
<keyword evidence="4 5" id="KW-0720">Serine protease</keyword>
<dbReference type="InterPro" id="IPR055210">
    <property type="entry name" value="CtpA/B_N"/>
</dbReference>
<evidence type="ECO:0000256" key="2">
    <source>
        <dbReference type="ARBA" id="ARBA00022670"/>
    </source>
</evidence>
<dbReference type="InterPro" id="IPR036034">
    <property type="entry name" value="PDZ_sf"/>
</dbReference>
<evidence type="ECO:0000313" key="8">
    <source>
        <dbReference type="EMBL" id="SFQ02015.1"/>
    </source>
</evidence>
<dbReference type="PANTHER" id="PTHR32060:SF30">
    <property type="entry name" value="CARBOXY-TERMINAL PROCESSING PROTEASE CTPA"/>
    <property type="match status" value="1"/>
</dbReference>
<dbReference type="SUPFAM" id="SSF50156">
    <property type="entry name" value="PDZ domain-like"/>
    <property type="match status" value="1"/>
</dbReference>
<dbReference type="Gene3D" id="3.90.226.10">
    <property type="entry name" value="2-enoyl-CoA Hydratase, Chain A, domain 1"/>
    <property type="match status" value="1"/>
</dbReference>
<dbReference type="Pfam" id="PF03572">
    <property type="entry name" value="Peptidase_S41"/>
    <property type="match status" value="1"/>
</dbReference>
<evidence type="ECO:0000256" key="5">
    <source>
        <dbReference type="RuleBase" id="RU004404"/>
    </source>
</evidence>
<evidence type="ECO:0000256" key="6">
    <source>
        <dbReference type="SAM" id="MobiDB-lite"/>
    </source>
</evidence>
<dbReference type="InterPro" id="IPR005151">
    <property type="entry name" value="Tail-specific_protease"/>
</dbReference>
<gene>
    <name evidence="8" type="ORF">SAMN05421853_101310</name>
</gene>
<dbReference type="InterPro" id="IPR004447">
    <property type="entry name" value="Peptidase_S41A"/>
</dbReference>
<comment type="similarity">
    <text evidence="1 5">Belongs to the peptidase S41A family.</text>
</comment>
<name>A0A1I5V3C7_9RHOB</name>
<dbReference type="STRING" id="93684.SAMN05421853_101310"/>
<keyword evidence="2 5" id="KW-0645">Protease</keyword>
<dbReference type="CDD" id="cd07560">
    <property type="entry name" value="Peptidase_S41_CPP"/>
    <property type="match status" value="1"/>
</dbReference>
<dbReference type="PROSITE" id="PS50106">
    <property type="entry name" value="PDZ"/>
    <property type="match status" value="1"/>
</dbReference>
<dbReference type="GO" id="GO:0006508">
    <property type="term" value="P:proteolysis"/>
    <property type="evidence" value="ECO:0007669"/>
    <property type="project" value="UniProtKB-KW"/>
</dbReference>
<keyword evidence="3 5" id="KW-0378">Hydrolase</keyword>